<dbReference type="EMBL" id="VHSF01000001">
    <property type="protein sequence ID" value="TRO66939.1"/>
    <property type="molecule type" value="Genomic_DNA"/>
</dbReference>
<evidence type="ECO:0000313" key="1">
    <source>
        <dbReference type="EMBL" id="TRO66939.1"/>
    </source>
</evidence>
<accession>A0A550I7I9</accession>
<reference evidence="1 2" key="1">
    <citation type="submission" date="2019-06" db="EMBL/GenBank/DDBJ databases">
        <title>Gramella sabulilitoris sp. nov., isolated from a marine sand.</title>
        <authorList>
            <person name="Yoon J.-H."/>
        </authorList>
    </citation>
    <scope>NUCLEOTIDE SEQUENCE [LARGE SCALE GENOMIC DNA]</scope>
    <source>
        <strain evidence="1 2">HSMS-1</strain>
    </source>
</reference>
<dbReference type="RefSeq" id="WP_143409718.1">
    <property type="nucleotide sequence ID" value="NZ_VHSF01000001.1"/>
</dbReference>
<comment type="caution">
    <text evidence="1">The sequence shown here is derived from an EMBL/GenBank/DDBJ whole genome shotgun (WGS) entry which is preliminary data.</text>
</comment>
<organism evidence="1 2">
    <name type="scientific">Christiangramia sabulilitoris</name>
    <dbReference type="NCBI Taxonomy" id="2583991"/>
    <lineage>
        <taxon>Bacteria</taxon>
        <taxon>Pseudomonadati</taxon>
        <taxon>Bacteroidota</taxon>
        <taxon>Flavobacteriia</taxon>
        <taxon>Flavobacteriales</taxon>
        <taxon>Flavobacteriaceae</taxon>
        <taxon>Christiangramia</taxon>
    </lineage>
</organism>
<keyword evidence="2" id="KW-1185">Reference proteome</keyword>
<dbReference type="AlphaFoldDB" id="A0A550I7I9"/>
<sequence>MIPMRKTSHTWFLLAILFMLDYSDIRMEIEPPLPKITAQNKSYTECIDIENNCLNGTSINFEKRKIADNFQNATN</sequence>
<proteinExistence type="predicted"/>
<dbReference type="Proteomes" id="UP000315131">
    <property type="component" value="Unassembled WGS sequence"/>
</dbReference>
<protein>
    <submittedName>
        <fullName evidence="1">Uncharacterized protein</fullName>
    </submittedName>
</protein>
<name>A0A550I7I9_9FLAO</name>
<evidence type="ECO:0000313" key="2">
    <source>
        <dbReference type="Proteomes" id="UP000315131"/>
    </source>
</evidence>
<gene>
    <name evidence="1" type="ORF">FGM01_03350</name>
</gene>